<evidence type="ECO:0000313" key="3">
    <source>
        <dbReference type="Proteomes" id="UP000220353"/>
    </source>
</evidence>
<keyword evidence="1" id="KW-0472">Membrane</keyword>
<keyword evidence="1" id="KW-1133">Transmembrane helix</keyword>
<evidence type="ECO:0000256" key="1">
    <source>
        <dbReference type="SAM" id="Phobius"/>
    </source>
</evidence>
<keyword evidence="1" id="KW-0812">Transmembrane</keyword>
<sequence>MFLREDHDTHSTAFPIGLLLLAVAAILAYLAVGGAWSNNKTQTAVYTPQITENSKPR</sequence>
<accession>A0A2A6M419</accession>
<proteinExistence type="predicted"/>
<reference evidence="2 3" key="1">
    <citation type="submission" date="2017-09" db="EMBL/GenBank/DDBJ databases">
        <title>Comparative genomics of rhizobia isolated from Phaseolus vulgaris in China.</title>
        <authorList>
            <person name="Tong W."/>
        </authorList>
    </citation>
    <scope>NUCLEOTIDE SEQUENCE [LARGE SCALE GENOMIC DNA]</scope>
    <source>
        <strain evidence="2 3">PCH1</strain>
    </source>
</reference>
<dbReference type="RefSeq" id="WP_086018806.1">
    <property type="nucleotide sequence ID" value="NZ_JBGBZV010000002.1"/>
</dbReference>
<evidence type="ECO:0000313" key="2">
    <source>
        <dbReference type="EMBL" id="PDT49206.1"/>
    </source>
</evidence>
<organism evidence="2 3">
    <name type="scientific">Rhizobium fredii</name>
    <name type="common">Sinorhizobium fredii</name>
    <dbReference type="NCBI Taxonomy" id="380"/>
    <lineage>
        <taxon>Bacteria</taxon>
        <taxon>Pseudomonadati</taxon>
        <taxon>Pseudomonadota</taxon>
        <taxon>Alphaproteobacteria</taxon>
        <taxon>Hyphomicrobiales</taxon>
        <taxon>Rhizobiaceae</taxon>
        <taxon>Sinorhizobium/Ensifer group</taxon>
        <taxon>Sinorhizobium</taxon>
    </lineage>
</organism>
<dbReference type="EMBL" id="NWTC01000003">
    <property type="protein sequence ID" value="PDT49206.1"/>
    <property type="molecule type" value="Genomic_DNA"/>
</dbReference>
<gene>
    <name evidence="2" type="ORF">CO661_04840</name>
</gene>
<name>A0A2A6M419_RHIFR</name>
<comment type="caution">
    <text evidence="2">The sequence shown here is derived from an EMBL/GenBank/DDBJ whole genome shotgun (WGS) entry which is preliminary data.</text>
</comment>
<dbReference type="Proteomes" id="UP000220353">
    <property type="component" value="Unassembled WGS sequence"/>
</dbReference>
<protein>
    <submittedName>
        <fullName evidence="2">Uncharacterized protein</fullName>
    </submittedName>
</protein>
<feature type="transmembrane region" description="Helical" evidence="1">
    <location>
        <begin position="12"/>
        <end position="32"/>
    </location>
</feature>
<dbReference type="AlphaFoldDB" id="A0A2A6M419"/>